<dbReference type="CDD" id="cd17933">
    <property type="entry name" value="DEXSc_RecD-like"/>
    <property type="match status" value="1"/>
</dbReference>
<dbReference type="PANTHER" id="PTHR43788">
    <property type="entry name" value="DNA2/NAM7 HELICASE FAMILY MEMBER"/>
    <property type="match status" value="1"/>
</dbReference>
<dbReference type="Pfam" id="PF13245">
    <property type="entry name" value="AAA_19"/>
    <property type="match status" value="1"/>
</dbReference>
<dbReference type="InterPro" id="IPR027785">
    <property type="entry name" value="UvrD-like_helicase_C"/>
</dbReference>
<dbReference type="GO" id="GO:0005524">
    <property type="term" value="F:ATP binding"/>
    <property type="evidence" value="ECO:0007669"/>
    <property type="project" value="UniProtKB-KW"/>
</dbReference>
<dbReference type="Gene3D" id="3.40.50.300">
    <property type="entry name" value="P-loop containing nucleotide triphosphate hydrolases"/>
    <property type="match status" value="2"/>
</dbReference>
<protein>
    <submittedName>
        <fullName evidence="6">ATP-dependent RecD-like DNA helicase</fullName>
        <ecNumber evidence="6">3.6.4.12</ecNumber>
    </submittedName>
</protein>
<dbReference type="InterPro" id="IPR027417">
    <property type="entry name" value="P-loop_NTPase"/>
</dbReference>
<dbReference type="EC" id="3.6.4.12" evidence="6"/>
<dbReference type="GO" id="GO:0017116">
    <property type="term" value="F:single-stranded DNA helicase activity"/>
    <property type="evidence" value="ECO:0007669"/>
    <property type="project" value="TreeGrafter"/>
</dbReference>
<gene>
    <name evidence="6" type="primary">recD2_38</name>
    <name evidence="6" type="ORF">SDC9_61112</name>
</gene>
<accession>A0A644XG54</accession>
<comment type="caution">
    <text evidence="6">The sequence shown here is derived from an EMBL/GenBank/DDBJ whole genome shotgun (WGS) entry which is preliminary data.</text>
</comment>
<dbReference type="PANTHER" id="PTHR43788:SF6">
    <property type="entry name" value="DNA HELICASE B"/>
    <property type="match status" value="1"/>
</dbReference>
<feature type="domain" description="UvrD-like helicase C-terminal" evidence="3">
    <location>
        <begin position="516"/>
        <end position="564"/>
    </location>
</feature>
<sequence>MEVPGISAKKCEQIRDSYLETRGARRIITMLAPLDISAARAVQLQKKLGRNAEALLREHPYQVYEKGALDFQTADKLAQSNGISRTDPERTAAGLLHTLELAEQRGHLSLHKEEFVQSAVHLLDTPELTRQAVARQAFEMLQAGRLTLYREFVYRTLSAKAEQGAAMRIRELLEQNQLPYMGDLDEEIDRQQEEMGIILAEEQRHAVKTALTSPICIISGGPGTGKTLIQRVMLHIYTKAFPDAKVVCCAPTGRAARRMEQSTGFFAATVHKALGLTSGEINELELLEPLDADLVLVDEVSMLDMVLTWYLLNALPPACRLILVGDADQLPSVGPGAVLSELIACGRIPVVMLDKVFRQDEGSRIAENAKLIRHNQTELQFGEEFQFHAAPDFARSAELLERLYLQEVNRCGLDNVALLTPFRRKTETGVQALNQRFQALINPQAPDKSEIAVGQRVLRLGDKVMQIQNQDEVSNGDVGYIRAIDQSGDGFCVEVDFGDSRIVAYEDYEGLNKLDLAYASTIHKSQGSEYDSVLITLQYGHRNMLKRPLIYTALTRARRRAAVVGDWSAVRKAIQTVDTERRNTLLAARITETEN</sequence>
<dbReference type="InterPro" id="IPR041451">
    <property type="entry name" value="RecD2_SH13"/>
</dbReference>
<reference evidence="6" key="1">
    <citation type="submission" date="2019-08" db="EMBL/GenBank/DDBJ databases">
        <authorList>
            <person name="Kucharzyk K."/>
            <person name="Murdoch R.W."/>
            <person name="Higgins S."/>
            <person name="Loffler F."/>
        </authorList>
    </citation>
    <scope>NUCLEOTIDE SEQUENCE</scope>
</reference>
<dbReference type="Gene3D" id="2.30.30.940">
    <property type="match status" value="1"/>
</dbReference>
<dbReference type="Pfam" id="PF13538">
    <property type="entry name" value="UvrD_C_2"/>
    <property type="match status" value="1"/>
</dbReference>
<dbReference type="GO" id="GO:0006310">
    <property type="term" value="P:DNA recombination"/>
    <property type="evidence" value="ECO:0007669"/>
    <property type="project" value="TreeGrafter"/>
</dbReference>
<dbReference type="SUPFAM" id="SSF52540">
    <property type="entry name" value="P-loop containing nucleoside triphosphate hydrolases"/>
    <property type="match status" value="1"/>
</dbReference>
<evidence type="ECO:0000313" key="6">
    <source>
        <dbReference type="EMBL" id="MPM14748.1"/>
    </source>
</evidence>
<keyword evidence="6" id="KW-0378">Hydrolase</keyword>
<feature type="domain" description="ATP-dependent RecD2 DNA helicase SH3" evidence="5">
    <location>
        <begin position="433"/>
        <end position="493"/>
    </location>
</feature>
<keyword evidence="2" id="KW-0067">ATP-binding</keyword>
<feature type="domain" description="ATP-dependent RecD2 DNA helicase-like helix-hairpin-helix" evidence="4">
    <location>
        <begin position="21"/>
        <end position="108"/>
    </location>
</feature>
<keyword evidence="6" id="KW-0347">Helicase</keyword>
<dbReference type="GO" id="GO:0009338">
    <property type="term" value="C:exodeoxyribonuclease V complex"/>
    <property type="evidence" value="ECO:0007669"/>
    <property type="project" value="TreeGrafter"/>
</dbReference>
<name>A0A644XG54_9ZZZZ</name>
<dbReference type="Gene3D" id="1.10.10.2220">
    <property type="match status" value="1"/>
</dbReference>
<dbReference type="Pfam" id="PF18335">
    <property type="entry name" value="SH3_13"/>
    <property type="match status" value="1"/>
</dbReference>
<dbReference type="CDD" id="cd18809">
    <property type="entry name" value="SF1_C_RecD"/>
    <property type="match status" value="1"/>
</dbReference>
<dbReference type="InterPro" id="IPR050534">
    <property type="entry name" value="Coronavir_polyprotein_1ab"/>
</dbReference>
<dbReference type="EMBL" id="VSSQ01002331">
    <property type="protein sequence ID" value="MPM14748.1"/>
    <property type="molecule type" value="Genomic_DNA"/>
</dbReference>
<proteinExistence type="predicted"/>
<evidence type="ECO:0000259" key="5">
    <source>
        <dbReference type="Pfam" id="PF18335"/>
    </source>
</evidence>
<evidence type="ECO:0000259" key="4">
    <source>
        <dbReference type="Pfam" id="PF14490"/>
    </source>
</evidence>
<dbReference type="InterPro" id="IPR029493">
    <property type="entry name" value="RecD2-like_HHH"/>
</dbReference>
<evidence type="ECO:0000256" key="1">
    <source>
        <dbReference type="ARBA" id="ARBA00022741"/>
    </source>
</evidence>
<keyword evidence="1" id="KW-0547">Nucleotide-binding</keyword>
<evidence type="ECO:0000256" key="2">
    <source>
        <dbReference type="ARBA" id="ARBA00022840"/>
    </source>
</evidence>
<dbReference type="AlphaFoldDB" id="A0A644XG54"/>
<evidence type="ECO:0000259" key="3">
    <source>
        <dbReference type="Pfam" id="PF13538"/>
    </source>
</evidence>
<organism evidence="6">
    <name type="scientific">bioreactor metagenome</name>
    <dbReference type="NCBI Taxonomy" id="1076179"/>
    <lineage>
        <taxon>unclassified sequences</taxon>
        <taxon>metagenomes</taxon>
        <taxon>ecological metagenomes</taxon>
    </lineage>
</organism>
<dbReference type="GO" id="GO:0016787">
    <property type="term" value="F:hydrolase activity"/>
    <property type="evidence" value="ECO:0007669"/>
    <property type="project" value="UniProtKB-KW"/>
</dbReference>
<dbReference type="Pfam" id="PF14490">
    <property type="entry name" value="HHH_RecD2"/>
    <property type="match status" value="1"/>
</dbReference>